<proteinExistence type="predicted"/>
<dbReference type="GeneID" id="3666170"/>
<dbReference type="PROSITE" id="PS50164">
    <property type="entry name" value="GIY_YIG"/>
    <property type="match status" value="1"/>
</dbReference>
<dbReference type="GO" id="GO:0004519">
    <property type="term" value="F:endonuclease activity"/>
    <property type="evidence" value="ECO:0007669"/>
    <property type="project" value="InterPro"/>
</dbReference>
<keyword evidence="2" id="KW-0496">Mitochondrion</keyword>
<protein>
    <submittedName>
        <fullName evidence="2">Hypothetical orf1</fullName>
    </submittedName>
</protein>
<dbReference type="EMBL" id="AY916130">
    <property type="protein sequence ID" value="AAW78227.1"/>
    <property type="molecule type" value="Genomic_DNA"/>
</dbReference>
<accession>Q3ZEH6</accession>
<dbReference type="InterPro" id="IPR035901">
    <property type="entry name" value="GIY-YIG_endonuc_sf"/>
</dbReference>
<evidence type="ECO:0000313" key="2">
    <source>
        <dbReference type="EMBL" id="AAW78227.1"/>
    </source>
</evidence>
<dbReference type="NCBIfam" id="TIGR01453">
    <property type="entry name" value="grpIintron_endo"/>
    <property type="match status" value="1"/>
</dbReference>
<dbReference type="RefSeq" id="YP_313621.1">
    <property type="nucleotide sequence ID" value="NC_007394.1"/>
</dbReference>
<geneLocation type="mitochondrion" evidence="2"/>
<dbReference type="SUPFAM" id="SSF82771">
    <property type="entry name" value="GIY-YIG endonuclease"/>
    <property type="match status" value="1"/>
</dbReference>
<dbReference type="InterPro" id="IPR000305">
    <property type="entry name" value="GIY-YIG_endonuc"/>
</dbReference>
<feature type="domain" description="GIY-YIG" evidence="1">
    <location>
        <begin position="43"/>
        <end position="132"/>
    </location>
</feature>
<sequence>MFNPFNFWNCINFSNLFKNKKTPVISYPNVNLFKDNIIKDNKGKTGIYMLTNLITNEFYVGSAINLSEKFNEYFYTNYLKKKELEKFCIIYDILLKYDNSKFKLDILEYCELIELIKKEEYYINNLNPTYNILKLRGLNYEFKFSEAEKEILKDKSKNIEKNFLNI</sequence>
<dbReference type="Gene3D" id="3.40.1440.10">
    <property type="entry name" value="GIY-YIG endonuclease"/>
    <property type="match status" value="1"/>
</dbReference>
<gene>
    <name evidence="2" type="primary">orf1</name>
</gene>
<reference evidence="2" key="2">
    <citation type="journal article" date="2006" name="Curr. Genet.">
        <title>The complete DNA sequence of the mitochondrial genome of the dermatophyte fungus Epidermophyton floccosum.</title>
        <authorList>
            <person name="Tambor J.H."/>
            <person name="Guedes R.F."/>
            <person name="Nobrega M.P."/>
            <person name="Nobrega F.G."/>
        </authorList>
    </citation>
    <scope>NUCLEOTIDE SEQUENCE</scope>
    <source>
        <strain evidence="2">ATCC 26072</strain>
    </source>
</reference>
<dbReference type="InterPro" id="IPR006350">
    <property type="entry name" value="Intron_endoG1"/>
</dbReference>
<organism evidence="2">
    <name type="scientific">Epidermophyton floccosum</name>
    <dbReference type="NCBI Taxonomy" id="34391"/>
    <lineage>
        <taxon>Eukaryota</taxon>
        <taxon>Fungi</taxon>
        <taxon>Dikarya</taxon>
        <taxon>Ascomycota</taxon>
        <taxon>Pezizomycotina</taxon>
        <taxon>Eurotiomycetes</taxon>
        <taxon>Eurotiomycetidae</taxon>
        <taxon>Onygenales</taxon>
        <taxon>Arthrodermataceae</taxon>
        <taxon>Epidermophyton</taxon>
    </lineage>
</organism>
<dbReference type="SMART" id="SM00465">
    <property type="entry name" value="GIYc"/>
    <property type="match status" value="1"/>
</dbReference>
<evidence type="ECO:0000259" key="1">
    <source>
        <dbReference type="PROSITE" id="PS50164"/>
    </source>
</evidence>
<dbReference type="Pfam" id="PF01541">
    <property type="entry name" value="GIY-YIG"/>
    <property type="match status" value="1"/>
</dbReference>
<reference evidence="2" key="1">
    <citation type="submission" date="2005-01" db="EMBL/GenBank/DDBJ databases">
        <authorList>
            <person name="Tambor J.H.M."/>
            <person name="Guedes R.F."/>
            <person name="Nobrega M.P."/>
            <person name="Nobrega F.G."/>
        </authorList>
    </citation>
    <scope>NUCLEOTIDE SEQUENCE</scope>
    <source>
        <strain evidence="2">ATCC 26072</strain>
    </source>
</reference>
<dbReference type="AlphaFoldDB" id="Q3ZEH6"/>
<name>Q3ZEH6_EPIFL</name>